<evidence type="ECO:0000313" key="2">
    <source>
        <dbReference type="EMBL" id="PEI84521.1"/>
    </source>
</evidence>
<sequence length="135" mass="14845">MKKKFSFIFIIATFLLTTVNLFGGQTAKADTITRYGKISNYTPHKAGSDEKWMTNNDCAVDASESYIKAGTKIVVTNLDKGKSRVLEKWDYGNFKHLGVIVDVLPDTFVALGGKLSEGYIKNGRTERSGGLAITE</sequence>
<dbReference type="Proteomes" id="UP000220969">
    <property type="component" value="Unassembled WGS sequence"/>
</dbReference>
<feature type="chain" id="PRO_5044494307" evidence="1">
    <location>
        <begin position="24"/>
        <end position="135"/>
    </location>
</feature>
<keyword evidence="1" id="KW-0732">Signal</keyword>
<dbReference type="RefSeq" id="WP_098158401.1">
    <property type="nucleotide sequence ID" value="NZ_CP036092.1"/>
</dbReference>
<protein>
    <submittedName>
        <fullName evidence="2">Uncharacterized protein</fullName>
    </submittedName>
</protein>
<dbReference type="AlphaFoldDB" id="A0AB73QUZ0"/>
<dbReference type="EMBL" id="NUEH01000045">
    <property type="protein sequence ID" value="PEI84521.1"/>
    <property type="molecule type" value="Genomic_DNA"/>
</dbReference>
<accession>A0AB73QUZ0</accession>
<name>A0AB73QUZ0_9BACI</name>
<organism evidence="2">
    <name type="scientific">Bacillus toyonensis</name>
    <dbReference type="NCBI Taxonomy" id="155322"/>
    <lineage>
        <taxon>Bacteria</taxon>
        <taxon>Bacillati</taxon>
        <taxon>Bacillota</taxon>
        <taxon>Bacilli</taxon>
        <taxon>Bacillales</taxon>
        <taxon>Bacillaceae</taxon>
        <taxon>Bacillus</taxon>
        <taxon>Bacillus cereus group</taxon>
    </lineage>
</organism>
<dbReference type="Gene3D" id="2.40.40.10">
    <property type="entry name" value="RlpA-like domain"/>
    <property type="match status" value="1"/>
</dbReference>
<proteinExistence type="predicted"/>
<comment type="caution">
    <text evidence="2">The sequence shown here is derived from an EMBL/GenBank/DDBJ whole genome shotgun (WGS) entry which is preliminary data.</text>
</comment>
<evidence type="ECO:0000256" key="1">
    <source>
        <dbReference type="SAM" id="SignalP"/>
    </source>
</evidence>
<gene>
    <name evidence="2" type="ORF">CN678_19595</name>
</gene>
<reference evidence="2" key="1">
    <citation type="submission" date="2017-09" db="EMBL/GenBank/DDBJ databases">
        <title>Large-scale bioinformatics analysis of Bacillus genomes uncovers conserved roles of natural products in bacterial physiology.</title>
        <authorList>
            <consortium name="Agbiome Team Llc"/>
            <person name="Bleich R.M."/>
            <person name="Kirk G.J."/>
            <person name="Santa Maria K.C."/>
            <person name="Allen S.E."/>
            <person name="Farag S."/>
            <person name="Shank E.A."/>
            <person name="Bowers A."/>
        </authorList>
    </citation>
    <scope>NUCLEOTIDE SEQUENCE</scope>
    <source>
        <strain evidence="2">AFS005430</strain>
    </source>
</reference>
<feature type="signal peptide" evidence="1">
    <location>
        <begin position="1"/>
        <end position="23"/>
    </location>
</feature>
<dbReference type="InterPro" id="IPR036908">
    <property type="entry name" value="RlpA-like_sf"/>
</dbReference>